<organism evidence="2 3">
    <name type="scientific">Pristionchus pacificus</name>
    <name type="common">Parasitic nematode worm</name>
    <dbReference type="NCBI Taxonomy" id="54126"/>
    <lineage>
        <taxon>Eukaryota</taxon>
        <taxon>Metazoa</taxon>
        <taxon>Ecdysozoa</taxon>
        <taxon>Nematoda</taxon>
        <taxon>Chromadorea</taxon>
        <taxon>Rhabditida</taxon>
        <taxon>Rhabditina</taxon>
        <taxon>Diplogasteromorpha</taxon>
        <taxon>Diplogasteroidea</taxon>
        <taxon>Neodiplogasteridae</taxon>
        <taxon>Pristionchus</taxon>
    </lineage>
</organism>
<reference evidence="2" key="2">
    <citation type="submission" date="2022-06" db="UniProtKB">
        <authorList>
            <consortium name="EnsemblMetazoa"/>
        </authorList>
    </citation>
    <scope>IDENTIFICATION</scope>
    <source>
        <strain evidence="2">PS312</strain>
    </source>
</reference>
<dbReference type="PANTHER" id="PTHR47022:SF1">
    <property type="entry name" value="BTB AND MATH DOMAIN-CONTAINING PROTEIN 36-RELATED"/>
    <property type="match status" value="1"/>
</dbReference>
<protein>
    <submittedName>
        <fullName evidence="2">Uncharacterized protein</fullName>
    </submittedName>
</protein>
<evidence type="ECO:0000313" key="3">
    <source>
        <dbReference type="Proteomes" id="UP000005239"/>
    </source>
</evidence>
<proteinExistence type="predicted"/>
<gene>
    <name evidence="2" type="primary">WBGene00091340</name>
</gene>
<dbReference type="Proteomes" id="UP000005239">
    <property type="component" value="Unassembled WGS sequence"/>
</dbReference>
<evidence type="ECO:0000256" key="1">
    <source>
        <dbReference type="SAM" id="MobiDB-lite"/>
    </source>
</evidence>
<accession>A0A2A6CI48</accession>
<sequence>VQLDNWVQRPSASLRSVRVELNIVINDYWHEFYYHKQTIENLKEVIAYGEGLVELTMDHKEVDAEIEENQEESQHEEESQPQDNEHSDQAKDNEGVGHEQVDSLSDQDETLLKSMLAEVQQKVDAQYGRETLDGVETENVIVDRVLLEDLIAYFKNDRKEDEGGNGNYKDYYNKYGYENYINNGDDHFSESSSRIKRSNFWPLGHGNDCSDAKISKLIKEFVDESTLKTQTPDIEHFLLRGKGKLCWLSQTSQSGQLSLFIGESKAGKRYVDIFNCGYQVHLDEIDFLLCISEVVKCLFLEHECDCDDNDITHHPNIIPIITSILGRACKHFALVEDCTSVSLEPSDMEQLLQFLHHSEKKFSLFLQNLEWEPINYQIGLALHVLSCSRTPNSRNVTPDFRMFLDFVHNLGVEFNMDTTWPLLEMGEYFLAPVVMTAAEEFLTSSENEFSLIESFILADRFHLPLLMSWCNRQLTTTVRCKELRDSDQWNHFSQETQRLIDTAHNRLARDEQCTQNIPPTTTTQQQTSNPLYQFTAPNYFHTGGYANVGPTNSVIWAQGNGQYAAQHPAAPVVHGHHYAFAPHQLQYAPVAQVPHPAPVVPGLQNAPGLVPNVPIPAAQLAPVLAPIGHPAPVPGPQIGPPNIQNIVQPPQLASAPVAHDGCARIRPWNGIRNARANHQQYTTPTEKRNRCCSPRPALDSLTMSKPHRSHTNLKSQNTSKWISRADLLVELLDKDDDTRYAKRITGTITPEHDSVVIKKLVDKETIWDDDEFWKDGGHFAIRVTIRSQWKPIPQAGRSRLEGESRVDRLLHSSGGREVLRWKGGEYFRFRLARIYRK</sequence>
<evidence type="ECO:0000313" key="2">
    <source>
        <dbReference type="EnsemblMetazoa" id="PPA01786.1"/>
    </source>
</evidence>
<keyword evidence="3" id="KW-1185">Reference proteome</keyword>
<name>A0A2A6CI48_PRIPA</name>
<dbReference type="PANTHER" id="PTHR47022">
    <property type="entry name" value="BTB AND MATH DOMAIN-CONTAINING PROTEIN 36-RELATED"/>
    <property type="match status" value="1"/>
</dbReference>
<reference evidence="3" key="1">
    <citation type="journal article" date="2008" name="Nat. Genet.">
        <title>The Pristionchus pacificus genome provides a unique perspective on nematode lifestyle and parasitism.</title>
        <authorList>
            <person name="Dieterich C."/>
            <person name="Clifton S.W."/>
            <person name="Schuster L.N."/>
            <person name="Chinwalla A."/>
            <person name="Delehaunty K."/>
            <person name="Dinkelacker I."/>
            <person name="Fulton L."/>
            <person name="Fulton R."/>
            <person name="Godfrey J."/>
            <person name="Minx P."/>
            <person name="Mitreva M."/>
            <person name="Roeseler W."/>
            <person name="Tian H."/>
            <person name="Witte H."/>
            <person name="Yang S.P."/>
            <person name="Wilson R.K."/>
            <person name="Sommer R.J."/>
        </authorList>
    </citation>
    <scope>NUCLEOTIDE SEQUENCE [LARGE SCALE GENOMIC DNA]</scope>
    <source>
        <strain evidence="3">PS312</strain>
    </source>
</reference>
<dbReference type="AlphaFoldDB" id="A0A2A6CI48"/>
<feature type="compositionally biased region" description="Basic and acidic residues" evidence="1">
    <location>
        <begin position="72"/>
        <end position="101"/>
    </location>
</feature>
<feature type="region of interest" description="Disordered" evidence="1">
    <location>
        <begin position="66"/>
        <end position="104"/>
    </location>
</feature>
<dbReference type="EnsemblMetazoa" id="PPA01786.1">
    <property type="protein sequence ID" value="PPA01786.1"/>
    <property type="gene ID" value="WBGene00091340"/>
</dbReference>
<accession>A0A8R1U5J3</accession>